<name>A0A225WAQ0_9STRA</name>
<dbReference type="Proteomes" id="UP000198211">
    <property type="component" value="Unassembled WGS sequence"/>
</dbReference>
<dbReference type="EMBL" id="NBNE01001466">
    <property type="protein sequence ID" value="OWZ13910.1"/>
    <property type="molecule type" value="Genomic_DNA"/>
</dbReference>
<gene>
    <name evidence="2" type="ORF">PHMEG_00012691</name>
</gene>
<evidence type="ECO:0000313" key="3">
    <source>
        <dbReference type="Proteomes" id="UP000198211"/>
    </source>
</evidence>
<evidence type="ECO:0000256" key="1">
    <source>
        <dbReference type="SAM" id="MobiDB-lite"/>
    </source>
</evidence>
<organism evidence="2 3">
    <name type="scientific">Phytophthora megakarya</name>
    <dbReference type="NCBI Taxonomy" id="4795"/>
    <lineage>
        <taxon>Eukaryota</taxon>
        <taxon>Sar</taxon>
        <taxon>Stramenopiles</taxon>
        <taxon>Oomycota</taxon>
        <taxon>Peronosporomycetes</taxon>
        <taxon>Peronosporales</taxon>
        <taxon>Peronosporaceae</taxon>
        <taxon>Phytophthora</taxon>
    </lineage>
</organism>
<keyword evidence="3" id="KW-1185">Reference proteome</keyword>
<protein>
    <recommendedName>
        <fullName evidence="4">Eukaryotic/viral aspartic protease</fullName>
    </recommendedName>
</protein>
<dbReference type="AlphaFoldDB" id="A0A225WAQ0"/>
<sequence length="592" mass="67361">MIQRARISVISDLKEVSGKDPDDNRARTWITKVKSAIMRDQASDKKNAGPLPISKNWYLQLSRSTRNKWSDLLHSFLIHYCGLGVSVARSDEYPLDLYWLNAVAIIGCGLSGRSTSRAGSGQNPTEEGWSSHNLLCPESRCHIEGGKRDDHAGSGTSRSGIHQHIRQEHRSKIQGDDSNVTNARHPRNIQISDCGKRGHPADHCLFVCRGCGELHDMGKCRMEEFYNQVRQWFNPTKYTGMLPLRENVKLGRSSGWNPIRAERSSHCIYAFVHKPSVDQVSEQRHLPDNTRDLHGYHTFVISSLRQADEYARSDVTMAVDLHPGESRGYWKQHDPDLWFTLLQPRPRGLVGSQSIDDLDPRRHWISYMGDPVDIGSILLLWFRQAKIGGKTHNEKAILLLGTGTEVGCYIDSSQMQDCVEIGCNVYRTEGSTRIKMTLAGFLVYFFDIYLSDQEAILDMAFMFLAGIGLDLTHGSISLPDMELPFRLRTSDHEKFWITREDHWVPTVVNGARKIRYMRTCGSGSGWPAILSHDNSSQWGPGTIWSGRIWIWKGPWNPDLQIRKIRLCLRWSTPSMELRVEYCNGQGRRRSSV</sequence>
<accession>A0A225WAQ0</accession>
<reference evidence="3" key="1">
    <citation type="submission" date="2017-03" db="EMBL/GenBank/DDBJ databases">
        <title>Phytopthora megakarya and P. palmivora, two closely related causual agents of cacao black pod achieved similar genome size and gene model numbers by different mechanisms.</title>
        <authorList>
            <person name="Ali S."/>
            <person name="Shao J."/>
            <person name="Larry D.J."/>
            <person name="Kronmiller B."/>
            <person name="Shen D."/>
            <person name="Strem M.D."/>
            <person name="Melnick R.L."/>
            <person name="Guiltinan M.J."/>
            <person name="Tyler B.M."/>
            <person name="Meinhardt L.W."/>
            <person name="Bailey B.A."/>
        </authorList>
    </citation>
    <scope>NUCLEOTIDE SEQUENCE [LARGE SCALE GENOMIC DNA]</scope>
    <source>
        <strain evidence="3">zdho120</strain>
    </source>
</reference>
<comment type="caution">
    <text evidence="2">The sequence shown here is derived from an EMBL/GenBank/DDBJ whole genome shotgun (WGS) entry which is preliminary data.</text>
</comment>
<proteinExistence type="predicted"/>
<feature type="region of interest" description="Disordered" evidence="1">
    <location>
        <begin position="146"/>
        <end position="183"/>
    </location>
</feature>
<feature type="compositionally biased region" description="Basic and acidic residues" evidence="1">
    <location>
        <begin position="165"/>
        <end position="175"/>
    </location>
</feature>
<evidence type="ECO:0000313" key="2">
    <source>
        <dbReference type="EMBL" id="OWZ13910.1"/>
    </source>
</evidence>
<dbReference type="OrthoDB" id="84413at2759"/>
<evidence type="ECO:0008006" key="4">
    <source>
        <dbReference type="Google" id="ProtNLM"/>
    </source>
</evidence>